<keyword evidence="3" id="KW-0670">Pyruvate</keyword>
<protein>
    <submittedName>
        <fullName evidence="3">Pyruvate ferredoxin oxidoreductase</fullName>
    </submittedName>
</protein>
<dbReference type="InterPro" id="IPR051479">
    <property type="entry name" value="PorB-like"/>
</dbReference>
<dbReference type="InterPro" id="IPR029061">
    <property type="entry name" value="THDP-binding"/>
</dbReference>
<sequence>MATPLNLKELSKQELRFTSGHRLCAGCAAPTVVKMILLAACDYPVVVASATGCLEVSSCISTYTAWKVPWIHNAFENAAATLSGVETMYRVLKKQGKIDKDIKFIAISGDGGTYDIGLQSLSGAMERWHNMLYICYDNEAYMNTGIQRSGATPTYANTTTCPAGSVIPGKPQQRKDLTKIMAAHGIPYVAQASPSHWVDLMKKVRKALEIEGPKFINVFTPCNRGWRTGTDDAILISRLAVETCFWPLYEVENGVTKITFKPKEKKPVIEFLKLQGRFRHLFEPGKERLIEQIQHMVDKYWGKLLKEEELTASKVEFVHSK</sequence>
<dbReference type="SUPFAM" id="SSF52518">
    <property type="entry name" value="Thiamin diphosphate-binding fold (THDP-binding)"/>
    <property type="match status" value="1"/>
</dbReference>
<dbReference type="PANTHER" id="PTHR42897:SF2">
    <property type="entry name" value="PYRUVATE SYNTHASE SUBUNIT PORB"/>
    <property type="match status" value="1"/>
</dbReference>
<dbReference type="PANTHER" id="PTHR42897">
    <property type="entry name" value="PYRUVATE SYNTHASE SUBUNIT PORB"/>
    <property type="match status" value="1"/>
</dbReference>
<comment type="caution">
    <text evidence="3">The sequence shown here is derived from an EMBL/GenBank/DDBJ whole genome shotgun (WGS) entry which is preliminary data.</text>
</comment>
<keyword evidence="1" id="KW-0560">Oxidoreductase</keyword>
<evidence type="ECO:0000313" key="3">
    <source>
        <dbReference type="EMBL" id="HGH00100.1"/>
    </source>
</evidence>
<organism evidence="3">
    <name type="scientific">Thermodesulfovibrio aggregans</name>
    <dbReference type="NCBI Taxonomy" id="86166"/>
    <lineage>
        <taxon>Bacteria</taxon>
        <taxon>Pseudomonadati</taxon>
        <taxon>Nitrospirota</taxon>
        <taxon>Thermodesulfovibrionia</taxon>
        <taxon>Thermodesulfovibrionales</taxon>
        <taxon>Thermodesulfovibrionaceae</taxon>
        <taxon>Thermodesulfovibrio</taxon>
    </lineage>
</organism>
<dbReference type="GO" id="GO:0016491">
    <property type="term" value="F:oxidoreductase activity"/>
    <property type="evidence" value="ECO:0007669"/>
    <property type="project" value="UniProtKB-KW"/>
</dbReference>
<dbReference type="CDD" id="cd03376">
    <property type="entry name" value="TPP_PFOR_porB_like"/>
    <property type="match status" value="1"/>
</dbReference>
<dbReference type="Pfam" id="PF02775">
    <property type="entry name" value="TPP_enzyme_C"/>
    <property type="match status" value="1"/>
</dbReference>
<feature type="domain" description="Thiamine pyrophosphate enzyme TPP-binding" evidence="2">
    <location>
        <begin position="66"/>
        <end position="218"/>
    </location>
</feature>
<evidence type="ECO:0000259" key="2">
    <source>
        <dbReference type="Pfam" id="PF02775"/>
    </source>
</evidence>
<dbReference type="GO" id="GO:0030976">
    <property type="term" value="F:thiamine pyrophosphate binding"/>
    <property type="evidence" value="ECO:0007669"/>
    <property type="project" value="InterPro"/>
</dbReference>
<dbReference type="Gene3D" id="3.40.50.970">
    <property type="match status" value="2"/>
</dbReference>
<dbReference type="EMBL" id="DTHO01000070">
    <property type="protein sequence ID" value="HGH00100.1"/>
    <property type="molecule type" value="Genomic_DNA"/>
</dbReference>
<proteinExistence type="predicted"/>
<gene>
    <name evidence="3" type="ORF">ENV75_06620</name>
</gene>
<reference evidence="3" key="1">
    <citation type="journal article" date="2020" name="mSystems">
        <title>Genome- and Community-Level Interaction Insights into Carbon Utilization and Element Cycling Functions of Hydrothermarchaeota in Hydrothermal Sediment.</title>
        <authorList>
            <person name="Zhou Z."/>
            <person name="Liu Y."/>
            <person name="Xu W."/>
            <person name="Pan J."/>
            <person name="Luo Z.H."/>
            <person name="Li M."/>
        </authorList>
    </citation>
    <scope>NUCLEOTIDE SEQUENCE [LARGE SCALE GENOMIC DNA]</scope>
    <source>
        <strain evidence="3">SpSt-788</strain>
    </source>
</reference>
<dbReference type="GO" id="GO:0044281">
    <property type="term" value="P:small molecule metabolic process"/>
    <property type="evidence" value="ECO:0007669"/>
    <property type="project" value="UniProtKB-ARBA"/>
</dbReference>
<dbReference type="AlphaFoldDB" id="A0A7C4EL88"/>
<evidence type="ECO:0000256" key="1">
    <source>
        <dbReference type="ARBA" id="ARBA00023002"/>
    </source>
</evidence>
<accession>A0A7C4EL88</accession>
<dbReference type="InterPro" id="IPR011766">
    <property type="entry name" value="TPP_enzyme_TPP-bd"/>
</dbReference>
<name>A0A7C4EL88_9BACT</name>